<dbReference type="HAMAP" id="MF_01463_B">
    <property type="entry name" value="SecD_B"/>
    <property type="match status" value="1"/>
</dbReference>
<dbReference type="GO" id="GO:0015450">
    <property type="term" value="F:protein-transporting ATPase activity"/>
    <property type="evidence" value="ECO:0007669"/>
    <property type="project" value="InterPro"/>
</dbReference>
<keyword evidence="8 9" id="KW-0472">Membrane</keyword>
<evidence type="ECO:0000313" key="12">
    <source>
        <dbReference type="EMBL" id="PKD27213.1"/>
    </source>
</evidence>
<evidence type="ECO:0000256" key="3">
    <source>
        <dbReference type="ARBA" id="ARBA00022475"/>
    </source>
</evidence>
<keyword evidence="2 9" id="KW-0813">Transport</keyword>
<dbReference type="Gene3D" id="3.30.1360.200">
    <property type="match status" value="1"/>
</dbReference>
<comment type="caution">
    <text evidence="9">Lacks conserved residue(s) required for the propagation of feature annotation.</text>
</comment>
<comment type="similarity">
    <text evidence="9">Belongs to the SecD/SecF family. SecD subfamily.</text>
</comment>
<dbReference type="Pfam" id="PF02355">
    <property type="entry name" value="SecD_SecF_C"/>
    <property type="match status" value="1"/>
</dbReference>
<evidence type="ECO:0000256" key="4">
    <source>
        <dbReference type="ARBA" id="ARBA00022692"/>
    </source>
</evidence>
<feature type="transmembrane region" description="Helical" evidence="9">
    <location>
        <begin position="430"/>
        <end position="452"/>
    </location>
</feature>
<dbReference type="InterPro" id="IPR055344">
    <property type="entry name" value="SecD_SecF_C_bact"/>
</dbReference>
<dbReference type="Pfam" id="PF22599">
    <property type="entry name" value="SecDF_P1_head"/>
    <property type="match status" value="1"/>
</dbReference>
<sequence length="473" mass="51070">MKRVPKPVFFVVALLILAFSFTAIFGISYYTGDNKTTVLKGISDIRWGIDIRGGVEATFKPAGDVDATDEQLESAKSIIELRMVSQGITDYELYADAKSDRIIVRFPWKEDSDQNAVEAIEEISSTAQLTFRPGDGHETTDIDSNGEYVYKTPSGDTAKTILMDGSYVESASAGMTTDKTTGKNSYVVQLKLKSSGDKNGKERFADITKEYLNQQVSIWMDDIMLSAPKVEAEITDGNAVISGDFTAKEAQDLASKINAGALPFQLETSNYGTISATLGENSLIAMAYAGVIAFILIAIIMILFYRLPGFVAVISLLGQMGLAIAAVSGYFPVFSSFTMTLPGIAGLILSIGMGVDCNVITAERIKEELKAGRTLDGALERGTKNSLSAIIDGNMTVIIVSIILMLVFGPANILSIIFGESTTGTIYSFGYTLLVGVIANFIMGVFCTRIMLRSVAGFKFLRKKWLFGGAKND</sequence>
<comment type="subunit">
    <text evidence="9">Forms a complex with SecF. Part of the essential Sec protein translocation apparatus which comprises SecA, SecYEG and auxiliary proteins SecDF. Other proteins may also be involved.</text>
</comment>
<dbReference type="AlphaFoldDB" id="A0A2N0UJP1"/>
<evidence type="ECO:0000313" key="13">
    <source>
        <dbReference type="Proteomes" id="UP000233425"/>
    </source>
</evidence>
<dbReference type="Gene3D" id="3.30.70.3400">
    <property type="match status" value="1"/>
</dbReference>
<evidence type="ECO:0000259" key="11">
    <source>
        <dbReference type="Pfam" id="PF22599"/>
    </source>
</evidence>
<dbReference type="GO" id="GO:0065002">
    <property type="term" value="P:intracellular protein transmembrane transport"/>
    <property type="evidence" value="ECO:0007669"/>
    <property type="project" value="UniProtKB-UniRule"/>
</dbReference>
<evidence type="ECO:0000256" key="2">
    <source>
        <dbReference type="ARBA" id="ARBA00022448"/>
    </source>
</evidence>
<accession>A0A2N0UJP1</accession>
<dbReference type="EMBL" id="NNSR01000072">
    <property type="protein sequence ID" value="PKD27213.1"/>
    <property type="molecule type" value="Genomic_DNA"/>
</dbReference>
<name>A0A2N0UJP1_9FIRM</name>
<dbReference type="GO" id="GO:0043952">
    <property type="term" value="P:protein transport by the Sec complex"/>
    <property type="evidence" value="ECO:0007669"/>
    <property type="project" value="UniProtKB-UniRule"/>
</dbReference>
<keyword evidence="6 9" id="KW-1133">Transmembrane helix</keyword>
<keyword evidence="5 9" id="KW-0653">Protein transport</keyword>
<feature type="domain" description="Protein export membrane protein SecD/SecF C-terminal" evidence="10">
    <location>
        <begin position="265"/>
        <end position="449"/>
    </location>
</feature>
<dbReference type="GO" id="GO:0006605">
    <property type="term" value="P:protein targeting"/>
    <property type="evidence" value="ECO:0007669"/>
    <property type="project" value="UniProtKB-UniRule"/>
</dbReference>
<proteinExistence type="inferred from homology"/>
<comment type="function">
    <text evidence="9">Part of the Sec protein translocase complex. Interacts with the SecYEG preprotein conducting channel. SecDF uses the proton motive force (PMF) to complete protein translocation after the ATP-dependent function of SecA.</text>
</comment>
<evidence type="ECO:0000256" key="8">
    <source>
        <dbReference type="ARBA" id="ARBA00023136"/>
    </source>
</evidence>
<organism evidence="12 13">
    <name type="scientific">Ruminococcus bromii</name>
    <dbReference type="NCBI Taxonomy" id="40518"/>
    <lineage>
        <taxon>Bacteria</taxon>
        <taxon>Bacillati</taxon>
        <taxon>Bacillota</taxon>
        <taxon>Clostridia</taxon>
        <taxon>Eubacteriales</taxon>
        <taxon>Oscillospiraceae</taxon>
        <taxon>Ruminococcus</taxon>
    </lineage>
</organism>
<dbReference type="Gene3D" id="1.20.1640.10">
    <property type="entry name" value="Multidrug efflux transporter AcrB transmembrane domain"/>
    <property type="match status" value="1"/>
</dbReference>
<dbReference type="NCBIfam" id="TIGR00916">
    <property type="entry name" value="2A0604s01"/>
    <property type="match status" value="1"/>
</dbReference>
<feature type="transmembrane region" description="Helical" evidence="9">
    <location>
        <begin position="283"/>
        <end position="304"/>
    </location>
</feature>
<dbReference type="PANTHER" id="PTHR30081">
    <property type="entry name" value="PROTEIN-EXPORT MEMBRANE PROTEIN SEC"/>
    <property type="match status" value="1"/>
</dbReference>
<comment type="caution">
    <text evidence="12">The sequence shown here is derived from an EMBL/GenBank/DDBJ whole genome shotgun (WGS) entry which is preliminary data.</text>
</comment>
<evidence type="ECO:0000256" key="7">
    <source>
        <dbReference type="ARBA" id="ARBA00023010"/>
    </source>
</evidence>
<feature type="domain" description="SecDF P1 head subdomain" evidence="11">
    <location>
        <begin position="159"/>
        <end position="263"/>
    </location>
</feature>
<dbReference type="NCBIfam" id="TIGR01129">
    <property type="entry name" value="secD"/>
    <property type="match status" value="1"/>
</dbReference>
<evidence type="ECO:0000256" key="6">
    <source>
        <dbReference type="ARBA" id="ARBA00022989"/>
    </source>
</evidence>
<keyword evidence="4 9" id="KW-0812">Transmembrane</keyword>
<feature type="transmembrane region" description="Helical" evidence="9">
    <location>
        <begin position="397"/>
        <end position="418"/>
    </location>
</feature>
<evidence type="ECO:0000256" key="5">
    <source>
        <dbReference type="ARBA" id="ARBA00022927"/>
    </source>
</evidence>
<keyword evidence="3 9" id="KW-1003">Cell membrane</keyword>
<keyword evidence="13" id="KW-1185">Reference proteome</keyword>
<dbReference type="InterPro" id="IPR005791">
    <property type="entry name" value="SecD"/>
</dbReference>
<evidence type="ECO:0000259" key="10">
    <source>
        <dbReference type="Pfam" id="PF02355"/>
    </source>
</evidence>
<protein>
    <recommendedName>
        <fullName evidence="9">Protein translocase subunit SecD</fullName>
    </recommendedName>
</protein>
<comment type="subcellular location">
    <subcellularLocation>
        <location evidence="1 9">Cell membrane</location>
        <topology evidence="1 9">Multi-pass membrane protein</topology>
    </subcellularLocation>
</comment>
<dbReference type="GO" id="GO:0005886">
    <property type="term" value="C:plasma membrane"/>
    <property type="evidence" value="ECO:0007669"/>
    <property type="project" value="UniProtKB-SubCell"/>
</dbReference>
<dbReference type="InterPro" id="IPR022813">
    <property type="entry name" value="SecD/SecF_arch_bac"/>
</dbReference>
<dbReference type="SUPFAM" id="SSF82866">
    <property type="entry name" value="Multidrug efflux transporter AcrB transmembrane domain"/>
    <property type="match status" value="1"/>
</dbReference>
<dbReference type="Proteomes" id="UP000233425">
    <property type="component" value="Unassembled WGS sequence"/>
</dbReference>
<dbReference type="PANTHER" id="PTHR30081:SF1">
    <property type="entry name" value="PROTEIN TRANSLOCASE SUBUNIT SECD"/>
    <property type="match status" value="1"/>
</dbReference>
<dbReference type="InterPro" id="IPR048634">
    <property type="entry name" value="SecD_SecF_C"/>
</dbReference>
<feature type="transmembrane region" description="Helical" evidence="9">
    <location>
        <begin position="311"/>
        <end position="333"/>
    </location>
</feature>
<evidence type="ECO:0000256" key="1">
    <source>
        <dbReference type="ARBA" id="ARBA00004651"/>
    </source>
</evidence>
<feature type="transmembrane region" description="Helical" evidence="9">
    <location>
        <begin position="339"/>
        <end position="360"/>
    </location>
</feature>
<gene>
    <name evidence="9" type="primary">secD</name>
    <name evidence="12" type="ORF">RBATCC27255_01602</name>
</gene>
<reference evidence="12" key="1">
    <citation type="journal article" date="2018" name="Environ. Microbiol.">
        <title>Sporulation capability and amylosome conservation among diverse human colonic and rumen isolates of the keystone starch-degrader Ruminococcus bromii.</title>
        <authorList>
            <person name="Mukhopadhya I."/>
            <person name="Morais S."/>
            <person name="Laverde-Gomez J."/>
            <person name="Sheridan P.O."/>
            <person name="Walker A.W."/>
            <person name="Kelly W."/>
            <person name="Klieve A.V."/>
            <person name="Ouwerkerk D."/>
            <person name="Duncan S.H."/>
            <person name="Louis P."/>
            <person name="Koropatkin N."/>
            <person name="Cockburn D."/>
            <person name="Kibler R."/>
            <person name="Cooper P.J."/>
            <person name="Sandoval C."/>
            <person name="Crost E."/>
            <person name="Juge N."/>
            <person name="Bayer E.A."/>
            <person name="Flint H.J."/>
        </authorList>
    </citation>
    <scope>NUCLEOTIDE SEQUENCE [LARGE SCALE GENOMIC DNA]</scope>
    <source>
        <strain evidence="12">ATCC 27255</strain>
    </source>
</reference>
<evidence type="ECO:0000256" key="9">
    <source>
        <dbReference type="HAMAP-Rule" id="MF_01463"/>
    </source>
</evidence>
<dbReference type="RefSeq" id="WP_101029535.1">
    <property type="nucleotide sequence ID" value="NZ_CABMMZ010000072.1"/>
</dbReference>
<keyword evidence="7 9" id="KW-0811">Translocation</keyword>
<dbReference type="InterPro" id="IPR054384">
    <property type="entry name" value="SecDF_P1_head"/>
</dbReference>